<reference evidence="8" key="2">
    <citation type="journal article" date="2018" name="ISME J.">
        <title>A dynamic microbial community with high functional redundancy inhabits the cold, oxic subseafloor aquifer.</title>
        <authorList>
            <person name="Tully B.J."/>
            <person name="Wheat C.G."/>
            <person name="Glazer B.T."/>
            <person name="Huber J.A."/>
        </authorList>
    </citation>
    <scope>NUCLEOTIDE SEQUENCE</scope>
    <source>
        <strain evidence="8">NORP83</strain>
    </source>
</reference>
<dbReference type="Pfam" id="PF00238">
    <property type="entry name" value="Ribosomal_L14"/>
    <property type="match status" value="1"/>
</dbReference>
<evidence type="ECO:0000256" key="6">
    <source>
        <dbReference type="RuleBase" id="RU003949"/>
    </source>
</evidence>
<dbReference type="FunFam" id="2.40.150.20:FF:000001">
    <property type="entry name" value="50S ribosomal protein L14"/>
    <property type="match status" value="1"/>
</dbReference>
<dbReference type="SMART" id="SM01374">
    <property type="entry name" value="Ribosomal_L14"/>
    <property type="match status" value="1"/>
</dbReference>
<dbReference type="GO" id="GO:0022625">
    <property type="term" value="C:cytosolic large ribosomal subunit"/>
    <property type="evidence" value="ECO:0007669"/>
    <property type="project" value="TreeGrafter"/>
</dbReference>
<dbReference type="PANTHER" id="PTHR11761:SF3">
    <property type="entry name" value="LARGE RIBOSOMAL SUBUNIT PROTEIN UL14M"/>
    <property type="match status" value="1"/>
</dbReference>
<dbReference type="Gene3D" id="2.40.150.20">
    <property type="entry name" value="Ribosomal protein L14"/>
    <property type="match status" value="1"/>
</dbReference>
<evidence type="ECO:0000313" key="8">
    <source>
        <dbReference type="EMBL" id="PCJ02503.1"/>
    </source>
</evidence>
<protein>
    <recommendedName>
        <fullName evidence="5">Large ribosomal subunit protein uL14</fullName>
    </recommendedName>
</protein>
<evidence type="ECO:0000256" key="3">
    <source>
        <dbReference type="ARBA" id="ARBA00022980"/>
    </source>
</evidence>
<dbReference type="EMBL" id="NVUS01000004">
    <property type="protein sequence ID" value="PCJ02503.1"/>
    <property type="molecule type" value="Genomic_DNA"/>
</dbReference>
<comment type="similarity">
    <text evidence="5 6">Belongs to the universal ribosomal protein uL14 family.</text>
</comment>
<keyword evidence="1 5" id="KW-0699">rRNA-binding</keyword>
<evidence type="ECO:0000256" key="2">
    <source>
        <dbReference type="ARBA" id="ARBA00022884"/>
    </source>
</evidence>
<dbReference type="AlphaFoldDB" id="A0A2A4Z675"/>
<dbReference type="InterPro" id="IPR005745">
    <property type="entry name" value="Ribosomal_uL14_bac-type"/>
</dbReference>
<evidence type="ECO:0000256" key="1">
    <source>
        <dbReference type="ARBA" id="ARBA00022730"/>
    </source>
</evidence>
<keyword evidence="3 5" id="KW-0689">Ribosomal protein</keyword>
<dbReference type="GO" id="GO:0003735">
    <property type="term" value="F:structural constituent of ribosome"/>
    <property type="evidence" value="ECO:0007669"/>
    <property type="project" value="InterPro"/>
</dbReference>
<dbReference type="NCBIfam" id="TIGR01067">
    <property type="entry name" value="rplN_bact"/>
    <property type="match status" value="1"/>
</dbReference>
<keyword evidence="2 5" id="KW-0694">RNA-binding</keyword>
<dbReference type="GO" id="GO:0006412">
    <property type="term" value="P:translation"/>
    <property type="evidence" value="ECO:0007669"/>
    <property type="project" value="UniProtKB-UniRule"/>
</dbReference>
<name>A0A2A4Z675_9PROT</name>
<reference key="1">
    <citation type="submission" date="2017-08" db="EMBL/GenBank/DDBJ databases">
        <title>A dynamic microbial community with high functional redundancy inhabits the cold, oxic subseafloor aquifer.</title>
        <authorList>
            <person name="Tully B.J."/>
            <person name="Wheat C.G."/>
            <person name="Glazer B.T."/>
            <person name="Huber J.A."/>
        </authorList>
    </citation>
    <scope>NUCLEOTIDE SEQUENCE [LARGE SCALE GENOMIC DNA]</scope>
</reference>
<keyword evidence="4 5" id="KW-0687">Ribonucleoprotein</keyword>
<dbReference type="InterPro" id="IPR019972">
    <property type="entry name" value="Ribosomal_uL14_CS"/>
</dbReference>
<gene>
    <name evidence="5" type="primary">rplN</name>
    <name evidence="8" type="ORF">COB13_04720</name>
</gene>
<dbReference type="PROSITE" id="PS00049">
    <property type="entry name" value="RIBOSOMAL_L14"/>
    <property type="match status" value="1"/>
</dbReference>
<dbReference type="SUPFAM" id="SSF50193">
    <property type="entry name" value="Ribosomal protein L14"/>
    <property type="match status" value="1"/>
</dbReference>
<comment type="function">
    <text evidence="5 7">Binds to 23S rRNA. Forms part of two intersubunit bridges in the 70S ribosome.</text>
</comment>
<dbReference type="CDD" id="cd00337">
    <property type="entry name" value="Ribosomal_uL14"/>
    <property type="match status" value="1"/>
</dbReference>
<sequence length="122" mass="13262">MIQMQTNLDVADNSGAKRVQCIKVLGGSKRKTASVGDVIVVSVKEATPNGKVKKGDVRRAVIVRTRKDIQRKDGSMIRFDTNAAVLVNANGEPIGTRIFGPVVRELRAKKHMKIVSLAPEVL</sequence>
<dbReference type="InterPro" id="IPR000218">
    <property type="entry name" value="Ribosomal_uL14"/>
</dbReference>
<evidence type="ECO:0000256" key="5">
    <source>
        <dbReference type="HAMAP-Rule" id="MF_01367"/>
    </source>
</evidence>
<accession>A0A2A4Z675</accession>
<comment type="subunit">
    <text evidence="5">Part of the 50S ribosomal subunit. Forms a cluster with proteins L3 and L19. In the 70S ribosome, L14 and L19 interact and together make contacts with the 16S rRNA in bridges B5 and B8.</text>
</comment>
<dbReference type="GO" id="GO:0070180">
    <property type="term" value="F:large ribosomal subunit rRNA binding"/>
    <property type="evidence" value="ECO:0007669"/>
    <property type="project" value="TreeGrafter"/>
</dbReference>
<evidence type="ECO:0000256" key="4">
    <source>
        <dbReference type="ARBA" id="ARBA00023274"/>
    </source>
</evidence>
<proteinExistence type="inferred from homology"/>
<dbReference type="HAMAP" id="MF_01367">
    <property type="entry name" value="Ribosomal_uL14"/>
    <property type="match status" value="1"/>
</dbReference>
<dbReference type="PANTHER" id="PTHR11761">
    <property type="entry name" value="50S/60S RIBOSOMAL PROTEIN L14/L23"/>
    <property type="match status" value="1"/>
</dbReference>
<comment type="caution">
    <text evidence="8">The sequence shown here is derived from an EMBL/GenBank/DDBJ whole genome shotgun (WGS) entry which is preliminary data.</text>
</comment>
<dbReference type="InterPro" id="IPR036853">
    <property type="entry name" value="Ribosomal_uL14_sf"/>
</dbReference>
<evidence type="ECO:0000256" key="7">
    <source>
        <dbReference type="RuleBase" id="RU003950"/>
    </source>
</evidence>
<organism evidence="8">
    <name type="scientific">OCS116 cluster bacterium</name>
    <dbReference type="NCBI Taxonomy" id="2030921"/>
    <lineage>
        <taxon>Bacteria</taxon>
        <taxon>Pseudomonadati</taxon>
        <taxon>Pseudomonadota</taxon>
        <taxon>Alphaproteobacteria</taxon>
        <taxon>OCS116 cluster</taxon>
    </lineage>
</organism>